<comment type="caution">
    <text evidence="7">The sequence shown here is derived from an EMBL/GenBank/DDBJ whole genome shotgun (WGS) entry which is preliminary data.</text>
</comment>
<keyword evidence="8" id="KW-1185">Reference proteome</keyword>
<reference evidence="7 8" key="1">
    <citation type="submission" date="2018-04" db="EMBL/GenBank/DDBJ databases">
        <title>Genomic Encyclopedia of Type Strains, Phase IV (KMG-IV): sequencing the most valuable type-strain genomes for metagenomic binning, comparative biology and taxonomic classification.</title>
        <authorList>
            <person name="Goeker M."/>
        </authorList>
    </citation>
    <scope>NUCLEOTIDE SEQUENCE [LARGE SCALE GENOMIC DNA]</scope>
    <source>
        <strain evidence="7 8">DSM 28520</strain>
    </source>
</reference>
<feature type="chain" id="PRO_5015669079" description="Peptidyl-prolyl cis-trans isomerase" evidence="5">
    <location>
        <begin position="30"/>
        <end position="186"/>
    </location>
</feature>
<dbReference type="Pfam" id="PF00254">
    <property type="entry name" value="FKBP_C"/>
    <property type="match status" value="1"/>
</dbReference>
<feature type="domain" description="PPIase FKBP-type" evidence="6">
    <location>
        <begin position="81"/>
        <end position="179"/>
    </location>
</feature>
<dbReference type="AlphaFoldDB" id="A0A2U1F799"/>
<dbReference type="SUPFAM" id="SSF54534">
    <property type="entry name" value="FKBP-like"/>
    <property type="match status" value="1"/>
</dbReference>
<proteinExistence type="inferred from homology"/>
<evidence type="ECO:0000313" key="8">
    <source>
        <dbReference type="Proteomes" id="UP000245462"/>
    </source>
</evidence>
<evidence type="ECO:0000256" key="4">
    <source>
        <dbReference type="RuleBase" id="RU003915"/>
    </source>
</evidence>
<dbReference type="OrthoDB" id="9814548at2"/>
<dbReference type="EC" id="5.2.1.8" evidence="4"/>
<accession>A0A2U1F799</accession>
<dbReference type="Gene3D" id="3.10.50.40">
    <property type="match status" value="1"/>
</dbReference>
<organism evidence="7 8">
    <name type="scientific">Porphyromonas loveana</name>
    <dbReference type="NCBI Taxonomy" id="1884669"/>
    <lineage>
        <taxon>Bacteria</taxon>
        <taxon>Pseudomonadati</taxon>
        <taxon>Bacteroidota</taxon>
        <taxon>Bacteroidia</taxon>
        <taxon>Bacteroidales</taxon>
        <taxon>Porphyromonadaceae</taxon>
        <taxon>Porphyromonas</taxon>
    </lineage>
</organism>
<name>A0A2U1F799_9PORP</name>
<dbReference type="Proteomes" id="UP000245462">
    <property type="component" value="Unassembled WGS sequence"/>
</dbReference>
<evidence type="ECO:0000256" key="3">
    <source>
        <dbReference type="PROSITE-ProRule" id="PRU00277"/>
    </source>
</evidence>
<feature type="signal peptide" evidence="5">
    <location>
        <begin position="1"/>
        <end position="29"/>
    </location>
</feature>
<comment type="similarity">
    <text evidence="4">Belongs to the FKBP-type PPIase family.</text>
</comment>
<comment type="catalytic activity">
    <reaction evidence="1 3 4">
        <text>[protein]-peptidylproline (omega=180) = [protein]-peptidylproline (omega=0)</text>
        <dbReference type="Rhea" id="RHEA:16237"/>
        <dbReference type="Rhea" id="RHEA-COMP:10747"/>
        <dbReference type="Rhea" id="RHEA-COMP:10748"/>
        <dbReference type="ChEBI" id="CHEBI:83833"/>
        <dbReference type="ChEBI" id="CHEBI:83834"/>
        <dbReference type="EC" id="5.2.1.8"/>
    </reaction>
</comment>
<evidence type="ECO:0000256" key="1">
    <source>
        <dbReference type="ARBA" id="ARBA00000971"/>
    </source>
</evidence>
<dbReference type="PROSITE" id="PS51257">
    <property type="entry name" value="PROKAR_LIPOPROTEIN"/>
    <property type="match status" value="1"/>
</dbReference>
<keyword evidence="2 3" id="KW-0697">Rotamase</keyword>
<dbReference type="RefSeq" id="WP_116679873.1">
    <property type="nucleotide sequence ID" value="NZ_JBGYVJ010000173.1"/>
</dbReference>
<keyword evidence="3 4" id="KW-0413">Isomerase</keyword>
<evidence type="ECO:0000256" key="5">
    <source>
        <dbReference type="SAM" id="SignalP"/>
    </source>
</evidence>
<evidence type="ECO:0000313" key="7">
    <source>
        <dbReference type="EMBL" id="PVZ08044.1"/>
    </source>
</evidence>
<dbReference type="InterPro" id="IPR046357">
    <property type="entry name" value="PPIase_dom_sf"/>
</dbReference>
<dbReference type="EMBL" id="QEKY01000016">
    <property type="protein sequence ID" value="PVZ08044.1"/>
    <property type="molecule type" value="Genomic_DNA"/>
</dbReference>
<sequence length="186" mass="21013">MKTKKNIIIALQLLLLGSTLFFTSCKKSADEEQLRRRENEIAFNAYADSTDFKKVSVSGSTGYVYMRWKQHGTGTVNPIATSRVQVHYQLYRVVGNIYVEGNYDSETPARFTLYRNENDKSIMGFRIALQNMVVGDECEFVVPWYLAYGEKGVPASGANLVAIPTYSALRFIVKLDDIIDEEAAKK</sequence>
<evidence type="ECO:0000259" key="6">
    <source>
        <dbReference type="PROSITE" id="PS50059"/>
    </source>
</evidence>
<dbReference type="PROSITE" id="PS50059">
    <property type="entry name" value="FKBP_PPIASE"/>
    <property type="match status" value="1"/>
</dbReference>
<evidence type="ECO:0000256" key="2">
    <source>
        <dbReference type="ARBA" id="ARBA00023110"/>
    </source>
</evidence>
<keyword evidence="5" id="KW-0732">Signal</keyword>
<protein>
    <recommendedName>
        <fullName evidence="4">Peptidyl-prolyl cis-trans isomerase</fullName>
        <ecNumber evidence="4">5.2.1.8</ecNumber>
    </recommendedName>
</protein>
<gene>
    <name evidence="7" type="ORF">C7382_11628</name>
</gene>
<dbReference type="GeneID" id="94551337"/>
<dbReference type="GO" id="GO:0003755">
    <property type="term" value="F:peptidyl-prolyl cis-trans isomerase activity"/>
    <property type="evidence" value="ECO:0007669"/>
    <property type="project" value="UniProtKB-UniRule"/>
</dbReference>
<dbReference type="InterPro" id="IPR001179">
    <property type="entry name" value="PPIase_FKBP_dom"/>
</dbReference>